<keyword evidence="1" id="KW-0472">Membrane</keyword>
<keyword evidence="1" id="KW-0812">Transmembrane</keyword>
<name>A0ABS5VUS8_9BACT</name>
<evidence type="ECO:0000256" key="1">
    <source>
        <dbReference type="SAM" id="Phobius"/>
    </source>
</evidence>
<keyword evidence="3" id="KW-1185">Reference proteome</keyword>
<dbReference type="RefSeq" id="WP_254154531.1">
    <property type="nucleotide sequence ID" value="NZ_JAHESD010000034.1"/>
</dbReference>
<sequence length="349" mass="40730">MEDKNYFEYFIKVLTGVLVINNIIGLVQFMYAPAVNDDAFIGFYGAGGLGPHTLSLVNFIVCAYYFLAYQHSKSKIKLFLFLFFISSAILSFYGLGLIIFILSIFIYKFSLKAFFRSIFIFVLVMVMFTGLLYTFRYQTFLYNYENLQRVALFFRNDDGQKNAHQIPRKLMLYRNYVEVYLREPILFLTGSGPGTFNSRSYFLLNGDYSKHKFVIELFGQHSPRYAQKYVYPLWNSTNTGKYMDGTRNQPFSSIVALFAEFGAIVSLFISMLASNKYRSTLQKLKQQNDQGSYSANLYFLKFLTIFFVLNLFTDNFLEYPEIVMIYLFIFKTIEIKIFNSSKHSTSLIK</sequence>
<evidence type="ECO:0008006" key="4">
    <source>
        <dbReference type="Google" id="ProtNLM"/>
    </source>
</evidence>
<accession>A0ABS5VUS8</accession>
<reference evidence="2 3" key="1">
    <citation type="submission" date="2021-05" db="EMBL/GenBank/DDBJ databases">
        <title>A Polyphasic approach of four new species of the genus Ohtaekwangia: Ohtaekwangia histidinii sp. nov., Ohtaekwangia cretensis sp. nov., Ohtaekwangia indiensis sp. nov., Ohtaekwangia reichenbachii sp. nov. from diverse environment.</title>
        <authorList>
            <person name="Octaviana S."/>
        </authorList>
    </citation>
    <scope>NUCLEOTIDE SEQUENCE [LARGE SCALE GENOMIC DNA]</scope>
    <source>
        <strain evidence="2 3">PWU20</strain>
    </source>
</reference>
<feature type="transmembrane region" description="Helical" evidence="1">
    <location>
        <begin position="43"/>
        <end position="67"/>
    </location>
</feature>
<dbReference type="EMBL" id="JAHESD010000034">
    <property type="protein sequence ID" value="MBT1704572.1"/>
    <property type="molecule type" value="Genomic_DNA"/>
</dbReference>
<evidence type="ECO:0000313" key="2">
    <source>
        <dbReference type="EMBL" id="MBT1704572.1"/>
    </source>
</evidence>
<dbReference type="Proteomes" id="UP000772618">
    <property type="component" value="Unassembled WGS sequence"/>
</dbReference>
<comment type="caution">
    <text evidence="2">The sequence shown here is derived from an EMBL/GenBank/DDBJ whole genome shotgun (WGS) entry which is preliminary data.</text>
</comment>
<protein>
    <recommendedName>
        <fullName evidence="4">Oligosaccharide repeat unit polymerase</fullName>
    </recommendedName>
</protein>
<organism evidence="2 3">
    <name type="scientific">Chryseosolibacter indicus</name>
    <dbReference type="NCBI Taxonomy" id="2782351"/>
    <lineage>
        <taxon>Bacteria</taxon>
        <taxon>Pseudomonadati</taxon>
        <taxon>Bacteroidota</taxon>
        <taxon>Cytophagia</taxon>
        <taxon>Cytophagales</taxon>
        <taxon>Chryseotaleaceae</taxon>
        <taxon>Chryseosolibacter</taxon>
    </lineage>
</organism>
<gene>
    <name evidence="2" type="ORF">KK060_14860</name>
</gene>
<keyword evidence="1" id="KW-1133">Transmembrane helix</keyword>
<evidence type="ECO:0000313" key="3">
    <source>
        <dbReference type="Proteomes" id="UP000772618"/>
    </source>
</evidence>
<feature type="transmembrane region" description="Helical" evidence="1">
    <location>
        <begin position="79"/>
        <end position="107"/>
    </location>
</feature>
<feature type="transmembrane region" description="Helical" evidence="1">
    <location>
        <begin position="251"/>
        <end position="273"/>
    </location>
</feature>
<feature type="transmembrane region" description="Helical" evidence="1">
    <location>
        <begin position="9"/>
        <end position="31"/>
    </location>
</feature>
<feature type="transmembrane region" description="Helical" evidence="1">
    <location>
        <begin position="293"/>
        <end position="312"/>
    </location>
</feature>
<feature type="transmembrane region" description="Helical" evidence="1">
    <location>
        <begin position="113"/>
        <end position="135"/>
    </location>
</feature>
<proteinExistence type="predicted"/>